<evidence type="ECO:0000313" key="3">
    <source>
        <dbReference type="EMBL" id="KAL1517221.1"/>
    </source>
</evidence>
<feature type="compositionally biased region" description="Basic and acidic residues" evidence="1">
    <location>
        <begin position="552"/>
        <end position="572"/>
    </location>
</feature>
<dbReference type="Pfam" id="PF07713">
    <property type="entry name" value="DUF1604"/>
    <property type="match status" value="1"/>
</dbReference>
<dbReference type="PANTHER" id="PTHR13384:SF19">
    <property type="entry name" value="G PATCH DOMAIN-CONTAINING PROTEIN 1"/>
    <property type="match status" value="1"/>
</dbReference>
<feature type="region of interest" description="Disordered" evidence="1">
    <location>
        <begin position="546"/>
        <end position="572"/>
    </location>
</feature>
<comment type="caution">
    <text evidence="3">The sequence shown here is derived from an EMBL/GenBank/DDBJ whole genome shotgun (WGS) entry which is preliminary data.</text>
</comment>
<dbReference type="Proteomes" id="UP001566132">
    <property type="component" value="Unassembled WGS sequence"/>
</dbReference>
<keyword evidence="4" id="KW-1185">Reference proteome</keyword>
<feature type="region of interest" description="Disordered" evidence="1">
    <location>
        <begin position="604"/>
        <end position="686"/>
    </location>
</feature>
<dbReference type="EMBL" id="JBDJPC010000001">
    <property type="protein sequence ID" value="KAL1517221.1"/>
    <property type="molecule type" value="Genomic_DNA"/>
</dbReference>
<evidence type="ECO:0000313" key="4">
    <source>
        <dbReference type="Proteomes" id="UP001566132"/>
    </source>
</evidence>
<dbReference type="InterPro" id="IPR011666">
    <property type="entry name" value="DUF1604"/>
</dbReference>
<proteinExistence type="predicted"/>
<feature type="region of interest" description="Disordered" evidence="1">
    <location>
        <begin position="359"/>
        <end position="383"/>
    </location>
</feature>
<gene>
    <name evidence="3" type="ORF">ABEB36_001014</name>
</gene>
<dbReference type="AlphaFoldDB" id="A0ABD1FD76"/>
<name>A0ABD1FD76_HYPHA</name>
<feature type="compositionally biased region" description="Basic and acidic residues" evidence="1">
    <location>
        <begin position="367"/>
        <end position="383"/>
    </location>
</feature>
<accession>A0ABD1FD76</accession>
<organism evidence="3 4">
    <name type="scientific">Hypothenemus hampei</name>
    <name type="common">Coffee berry borer</name>
    <dbReference type="NCBI Taxonomy" id="57062"/>
    <lineage>
        <taxon>Eukaryota</taxon>
        <taxon>Metazoa</taxon>
        <taxon>Ecdysozoa</taxon>
        <taxon>Arthropoda</taxon>
        <taxon>Hexapoda</taxon>
        <taxon>Insecta</taxon>
        <taxon>Pterygota</taxon>
        <taxon>Neoptera</taxon>
        <taxon>Endopterygota</taxon>
        <taxon>Coleoptera</taxon>
        <taxon>Polyphaga</taxon>
        <taxon>Cucujiformia</taxon>
        <taxon>Curculionidae</taxon>
        <taxon>Scolytinae</taxon>
        <taxon>Hypothenemus</taxon>
    </lineage>
</organism>
<feature type="compositionally biased region" description="Basic residues" evidence="1">
    <location>
        <begin position="663"/>
        <end position="686"/>
    </location>
</feature>
<evidence type="ECO:0000259" key="2">
    <source>
        <dbReference type="Pfam" id="PF07713"/>
    </source>
</evidence>
<sequence length="686" mass="78745">MDEFEDNNEHFCFYGDPLDPYDEDSVPRKRPISVEEQIATDAQGRRRFHGAFTGGFSAGFFNTVGSLEGWNPTDFKSSRHEKSTILSQKPEDFMDEEDMGEDGFAPHVVRATKDYNISKKRKKQMFTDGPIPGEPVLHNILSSGNETIGYMLLKSLRIQSKKVEQQQEKTYGCQMPRLDELQDFKDLNHFEMPTIYKQFLAKPKSETFGLGYIGLSEIIAPLEVKSQLKITDSNNKKLSIRGQAFGVGAFEEDDDDIYMKEDMSNYDFELAGEKEAIQTKKDETKLVLGLFERSKGTPLLKQGKQYSLPTIPHSFTGKHKVKRSRFEPVIEELAQSTSGKINPLIRAKYLGEEEVKEENITASKSLNETKNKNDNDKPQEPVKDNLNAYLSDRFVSSSKEENVNDILEKVDKSESIHGTSEMRAAVKMKMFGPLTRITTDWMPSSLLCKRFNVQQPHVDCSEKTKTRTKNIIFEYQKHLEEQQELQPGLVEQKEKIEIKTEEPETVTEEVPSDLKELLSTTSSQREHDLNEKLNLEEHQDLFRAIFLSSDSESDREKTSENSEDESRKEEFKDSILSEQMLLPIIKPLKEGLLSGINLSDINKAQQGEESEKKLPQNQKEEEEEKDRYGPKMPNKCSNIQTPAVIHVDTDSECEWVEKDGKSAKKRKEKKVKKHKSKHKKHKHKKK</sequence>
<dbReference type="PANTHER" id="PTHR13384">
    <property type="entry name" value="G PATCH DOMAIN-CONTAINING PROTEIN 1"/>
    <property type="match status" value="1"/>
</dbReference>
<feature type="domain" description="G patch" evidence="2">
    <location>
        <begin position="33"/>
        <end position="115"/>
    </location>
</feature>
<reference evidence="3 4" key="1">
    <citation type="submission" date="2024-05" db="EMBL/GenBank/DDBJ databases">
        <title>Genetic variation in Jamaican populations of the coffee berry borer (Hypothenemus hampei).</title>
        <authorList>
            <person name="Errbii M."/>
            <person name="Myrie A."/>
        </authorList>
    </citation>
    <scope>NUCLEOTIDE SEQUENCE [LARGE SCALE GENOMIC DNA]</scope>
    <source>
        <strain evidence="3">JA-Hopewell-2020-01-JO</strain>
        <tissue evidence="3">Whole body</tissue>
    </source>
</reference>
<evidence type="ECO:0000256" key="1">
    <source>
        <dbReference type="SAM" id="MobiDB-lite"/>
    </source>
</evidence>
<protein>
    <recommendedName>
        <fullName evidence="2">G patch domain-containing protein</fullName>
    </recommendedName>
</protein>